<dbReference type="Gene3D" id="3.40.50.720">
    <property type="entry name" value="NAD(P)-binding Rossmann-like Domain"/>
    <property type="match status" value="1"/>
</dbReference>
<dbReference type="Pfam" id="PF01232">
    <property type="entry name" value="Mannitol_dh"/>
    <property type="match status" value="1"/>
</dbReference>
<dbReference type="InterPro" id="IPR008927">
    <property type="entry name" value="6-PGluconate_DH-like_C_sf"/>
</dbReference>
<dbReference type="RefSeq" id="WP_111269956.1">
    <property type="nucleotide sequence ID" value="NZ_QKWW01000024.1"/>
</dbReference>
<feature type="domain" description="Mannitol dehydrogenase C-terminal" evidence="5">
    <location>
        <begin position="290"/>
        <end position="487"/>
    </location>
</feature>
<feature type="domain" description="Mannitol dehydrogenase N-terminal" evidence="4">
    <location>
        <begin position="32"/>
        <end position="279"/>
    </location>
</feature>
<dbReference type="GO" id="GO:0005829">
    <property type="term" value="C:cytosol"/>
    <property type="evidence" value="ECO:0007669"/>
    <property type="project" value="TreeGrafter"/>
</dbReference>
<evidence type="ECO:0000256" key="1">
    <source>
        <dbReference type="ARBA" id="ARBA00023002"/>
    </source>
</evidence>
<proteinExistence type="predicted"/>
<dbReference type="SUPFAM" id="SSF51735">
    <property type="entry name" value="NAD(P)-binding Rossmann-fold domains"/>
    <property type="match status" value="1"/>
</dbReference>
<gene>
    <name evidence="6" type="ORF">DN757_09215</name>
</gene>
<evidence type="ECO:0000259" key="5">
    <source>
        <dbReference type="Pfam" id="PF08125"/>
    </source>
</evidence>
<evidence type="ECO:0000313" key="7">
    <source>
        <dbReference type="Proteomes" id="UP000249204"/>
    </source>
</evidence>
<dbReference type="PANTHER" id="PTHR30524">
    <property type="entry name" value="MANNITOL-1-PHOSPHATE 5-DEHYDROGENASE"/>
    <property type="match status" value="1"/>
</dbReference>
<keyword evidence="1" id="KW-0560">Oxidoreductase</keyword>
<dbReference type="Gene3D" id="1.10.1040.10">
    <property type="entry name" value="N-(1-d-carboxylethyl)-l-norvaline Dehydrogenase, domain 2"/>
    <property type="match status" value="1"/>
</dbReference>
<dbReference type="Proteomes" id="UP000249204">
    <property type="component" value="Unassembled WGS sequence"/>
</dbReference>
<protein>
    <submittedName>
        <fullName evidence="6">Altronate oxidoreductase</fullName>
    </submittedName>
</protein>
<evidence type="ECO:0000259" key="4">
    <source>
        <dbReference type="Pfam" id="PF01232"/>
    </source>
</evidence>
<reference evidence="6 7" key="1">
    <citation type="submission" date="2018-06" db="EMBL/GenBank/DDBJ databases">
        <title>Isolation of heavy metals resistant Paenibacillus silvae NC2 from Gold-Copper mine in ZiJin, China.</title>
        <authorList>
            <person name="Xu J."/>
            <person name="Mazhar H.S."/>
            <person name="Rensing C."/>
        </authorList>
    </citation>
    <scope>NUCLEOTIDE SEQUENCE [LARGE SCALE GENOMIC DNA]</scope>
    <source>
        <strain evidence="6 7">NC2</strain>
    </source>
</reference>
<dbReference type="GO" id="GO:0019698">
    <property type="term" value="P:D-galacturonate catabolic process"/>
    <property type="evidence" value="ECO:0007669"/>
    <property type="project" value="TreeGrafter"/>
</dbReference>
<comment type="caution">
    <text evidence="6">The sequence shown here is derived from an EMBL/GenBank/DDBJ whole genome shotgun (WGS) entry which is preliminary data.</text>
</comment>
<dbReference type="EMBL" id="QKWW01000024">
    <property type="protein sequence ID" value="PZT55950.1"/>
    <property type="molecule type" value="Genomic_DNA"/>
</dbReference>
<dbReference type="GO" id="GO:0019592">
    <property type="term" value="P:mannitol catabolic process"/>
    <property type="evidence" value="ECO:0007669"/>
    <property type="project" value="TreeGrafter"/>
</dbReference>
<dbReference type="PANTHER" id="PTHR30524:SF0">
    <property type="entry name" value="ALTRONATE OXIDOREDUCTASE-RELATED"/>
    <property type="match status" value="1"/>
</dbReference>
<dbReference type="InterPro" id="IPR013131">
    <property type="entry name" value="Mannitol_DH_N"/>
</dbReference>
<dbReference type="Pfam" id="PF08125">
    <property type="entry name" value="Mannitol_dh_C"/>
    <property type="match status" value="1"/>
</dbReference>
<accession>A0A2W6P8D8</accession>
<dbReference type="GO" id="GO:0009026">
    <property type="term" value="F:tagaturonate reductase activity"/>
    <property type="evidence" value="ECO:0007669"/>
    <property type="project" value="TreeGrafter"/>
</dbReference>
<name>A0A2W6P8D8_9BACL</name>
<sequence>MSASTKRPRLKLHLLSNDSQRKCKEMMERPVKVLQIGEGNFLRGFADWMLHESARQGKFHGSVAVTQPRPGGKAKLEQIRDQDGLYTMITRGLSDGKRIERTEMVSIFSQYINPYEEWQTFLELAELPSLEFVISNTTESGLKYIPSEYVPGEPVQSFPGKLTVFLHQRYARFGGDPSRGLIHLPCELLEGNGDVLRSCVLRHSEDFGFSDSFRSWIEHHNLFLNNLVDRIVTGAPTSEEAEELAERWGYEDQLINTAEPYHFWAIQGEESLDKRLPLKQAGLNVHWVKDLKPYQLRKVRILNGSHTLMSSLGLLRGKQHVRETMEDPQFSSWIREAVLEEIVPAMDMPELGLEQYAEEVFERFLNPYIDHKLQDIALNTVGKIKVRVLPTLLAYEQNQGSWPERLVQGLAGFLYLYRPIPTEDGYKAQLLNGELISLRDDPDVLKALATHWDGYDSLSNTAAAELENRMADVLSDAGIWGENLNGKEGLRAALVHEIGKLEGEAK</sequence>
<evidence type="ECO:0000256" key="3">
    <source>
        <dbReference type="ARBA" id="ARBA00048615"/>
    </source>
</evidence>
<evidence type="ECO:0000313" key="6">
    <source>
        <dbReference type="EMBL" id="PZT55950.1"/>
    </source>
</evidence>
<dbReference type="AlphaFoldDB" id="A0A2W6P8D8"/>
<dbReference type="SUPFAM" id="SSF48179">
    <property type="entry name" value="6-phosphogluconate dehydrogenase C-terminal domain-like"/>
    <property type="match status" value="1"/>
</dbReference>
<dbReference type="InterPro" id="IPR013328">
    <property type="entry name" value="6PGD_dom2"/>
</dbReference>
<organism evidence="6 7">
    <name type="scientific">Paenibacillus silvae</name>
    <dbReference type="NCBI Taxonomy" id="1325358"/>
    <lineage>
        <taxon>Bacteria</taxon>
        <taxon>Bacillati</taxon>
        <taxon>Bacillota</taxon>
        <taxon>Bacilli</taxon>
        <taxon>Bacillales</taxon>
        <taxon>Paenibacillaceae</taxon>
        <taxon>Paenibacillus</taxon>
    </lineage>
</organism>
<evidence type="ECO:0000256" key="2">
    <source>
        <dbReference type="ARBA" id="ARBA00023027"/>
    </source>
</evidence>
<keyword evidence="2" id="KW-0520">NAD</keyword>
<dbReference type="InterPro" id="IPR036291">
    <property type="entry name" value="NAD(P)-bd_dom_sf"/>
</dbReference>
<comment type="catalytic activity">
    <reaction evidence="3">
        <text>D-mannitol 1-phosphate + NAD(+) = beta-D-fructose 6-phosphate + NADH + H(+)</text>
        <dbReference type="Rhea" id="RHEA:19661"/>
        <dbReference type="ChEBI" id="CHEBI:15378"/>
        <dbReference type="ChEBI" id="CHEBI:57540"/>
        <dbReference type="ChEBI" id="CHEBI:57634"/>
        <dbReference type="ChEBI" id="CHEBI:57945"/>
        <dbReference type="ChEBI" id="CHEBI:61381"/>
        <dbReference type="EC" id="1.1.1.17"/>
    </reaction>
</comment>
<dbReference type="NCBIfam" id="NF002969">
    <property type="entry name" value="PRK03643.1"/>
    <property type="match status" value="1"/>
</dbReference>
<dbReference type="InterPro" id="IPR013118">
    <property type="entry name" value="Mannitol_DH_C"/>
</dbReference>
<dbReference type="GO" id="GO:0008926">
    <property type="term" value="F:mannitol-1-phosphate 5-dehydrogenase activity"/>
    <property type="evidence" value="ECO:0007669"/>
    <property type="project" value="UniProtKB-EC"/>
</dbReference>